<evidence type="ECO:0000313" key="3">
    <source>
        <dbReference type="Proteomes" id="UP001356427"/>
    </source>
</evidence>
<evidence type="ECO:0000256" key="1">
    <source>
        <dbReference type="SAM" id="Phobius"/>
    </source>
</evidence>
<feature type="transmembrane region" description="Helical" evidence="1">
    <location>
        <begin position="39"/>
        <end position="57"/>
    </location>
</feature>
<dbReference type="EMBL" id="JAGTTL010000007">
    <property type="protein sequence ID" value="KAK6319902.1"/>
    <property type="molecule type" value="Genomic_DNA"/>
</dbReference>
<evidence type="ECO:0000313" key="2">
    <source>
        <dbReference type="EMBL" id="KAK6319902.1"/>
    </source>
</evidence>
<comment type="caution">
    <text evidence="2">The sequence shown here is derived from an EMBL/GenBank/DDBJ whole genome shotgun (WGS) entry which is preliminary data.</text>
</comment>
<name>A0AAN8M659_9TELE</name>
<organism evidence="2 3">
    <name type="scientific">Coregonus suidteri</name>
    <dbReference type="NCBI Taxonomy" id="861788"/>
    <lineage>
        <taxon>Eukaryota</taxon>
        <taxon>Metazoa</taxon>
        <taxon>Chordata</taxon>
        <taxon>Craniata</taxon>
        <taxon>Vertebrata</taxon>
        <taxon>Euteleostomi</taxon>
        <taxon>Actinopterygii</taxon>
        <taxon>Neopterygii</taxon>
        <taxon>Teleostei</taxon>
        <taxon>Protacanthopterygii</taxon>
        <taxon>Salmoniformes</taxon>
        <taxon>Salmonidae</taxon>
        <taxon>Coregoninae</taxon>
        <taxon>Coregonus</taxon>
    </lineage>
</organism>
<keyword evidence="1" id="KW-1133">Transmembrane helix</keyword>
<sequence length="82" mass="9511">MQVECQEKRLNISSLQDKMKRTEKRTFYETTRHQGHLKTLCLSAIVTAAILLLPYLFKEHPSGLYVTDRATQTPHTAWLLPL</sequence>
<protein>
    <submittedName>
        <fullName evidence="2">Uncharacterized protein</fullName>
    </submittedName>
</protein>
<gene>
    <name evidence="2" type="ORF">J4Q44_G00090090</name>
</gene>
<reference evidence="2 3" key="1">
    <citation type="submission" date="2021-04" db="EMBL/GenBank/DDBJ databases">
        <authorList>
            <person name="De Guttry C."/>
            <person name="Zahm M."/>
            <person name="Klopp C."/>
            <person name="Cabau C."/>
            <person name="Louis A."/>
            <person name="Berthelot C."/>
            <person name="Parey E."/>
            <person name="Roest Crollius H."/>
            <person name="Montfort J."/>
            <person name="Robinson-Rechavi M."/>
            <person name="Bucao C."/>
            <person name="Bouchez O."/>
            <person name="Gislard M."/>
            <person name="Lluch J."/>
            <person name="Milhes M."/>
            <person name="Lampietro C."/>
            <person name="Lopez Roques C."/>
            <person name="Donnadieu C."/>
            <person name="Braasch I."/>
            <person name="Desvignes T."/>
            <person name="Postlethwait J."/>
            <person name="Bobe J."/>
            <person name="Wedekind C."/>
            <person name="Guiguen Y."/>
        </authorList>
    </citation>
    <scope>NUCLEOTIDE SEQUENCE [LARGE SCALE GENOMIC DNA]</scope>
    <source>
        <strain evidence="2">Cs_M1</strain>
        <tissue evidence="2">Blood</tissue>
    </source>
</reference>
<accession>A0AAN8M659</accession>
<keyword evidence="3" id="KW-1185">Reference proteome</keyword>
<dbReference type="AlphaFoldDB" id="A0AAN8M659"/>
<keyword evidence="1" id="KW-0472">Membrane</keyword>
<proteinExistence type="predicted"/>
<dbReference type="Proteomes" id="UP001356427">
    <property type="component" value="Unassembled WGS sequence"/>
</dbReference>
<keyword evidence="1" id="KW-0812">Transmembrane</keyword>